<dbReference type="GO" id="GO:0005524">
    <property type="term" value="F:ATP binding"/>
    <property type="evidence" value="ECO:0007669"/>
    <property type="project" value="UniProtKB-KW"/>
</dbReference>
<dbReference type="Proteomes" id="UP000011082">
    <property type="component" value="Unassembled WGS sequence"/>
</dbReference>
<keyword evidence="5" id="KW-0067">ATP-binding</keyword>
<proteinExistence type="inferred from homology"/>
<dbReference type="PANTHER" id="PTHR45794">
    <property type="entry name" value="LEUCYL-TRNA SYNTHETASE"/>
    <property type="match status" value="1"/>
</dbReference>
<evidence type="ECO:0000313" key="12">
    <source>
        <dbReference type="Proteomes" id="UP000011082"/>
    </source>
</evidence>
<dbReference type="InterPro" id="IPR002300">
    <property type="entry name" value="aa-tRNA-synth_Ia"/>
</dbReference>
<dbReference type="HOGENOM" id="CLU_066498_0_0_1"/>
<dbReference type="InterPro" id="IPR004493">
    <property type="entry name" value="Leu-tRNA-synth_Ia_arc/euk"/>
</dbReference>
<dbReference type="AlphaFoldDB" id="L2GKV4"/>
<dbReference type="STRING" id="993615.L2GKV4"/>
<evidence type="ECO:0000256" key="8">
    <source>
        <dbReference type="ARBA" id="ARBA00030520"/>
    </source>
</evidence>
<evidence type="ECO:0000256" key="5">
    <source>
        <dbReference type="ARBA" id="ARBA00022840"/>
    </source>
</evidence>
<dbReference type="PROSITE" id="PS00178">
    <property type="entry name" value="AA_TRNA_LIGASE_I"/>
    <property type="match status" value="1"/>
</dbReference>
<evidence type="ECO:0000256" key="4">
    <source>
        <dbReference type="ARBA" id="ARBA00022741"/>
    </source>
</evidence>
<reference evidence="12" key="1">
    <citation type="submission" date="2011-05" db="EMBL/GenBank/DDBJ databases">
        <title>The genome sequence of Vittaforma corneae strain ATCC 50505.</title>
        <authorList>
            <consortium name="The Broad Institute Genome Sequencing Platform"/>
            <person name="Cuomo C."/>
            <person name="Didier E."/>
            <person name="Bowers L."/>
            <person name="Young S.K."/>
            <person name="Zeng Q."/>
            <person name="Gargeya S."/>
            <person name="Fitzgerald M."/>
            <person name="Haas B."/>
            <person name="Abouelleil A."/>
            <person name="Alvarado L."/>
            <person name="Arachchi H.M."/>
            <person name="Berlin A."/>
            <person name="Chapman S.B."/>
            <person name="Gearin G."/>
            <person name="Goldberg J."/>
            <person name="Griggs A."/>
            <person name="Gujja S."/>
            <person name="Hansen M."/>
            <person name="Heiman D."/>
            <person name="Howarth C."/>
            <person name="Larimer J."/>
            <person name="Lui A."/>
            <person name="MacDonald P.J.P."/>
            <person name="McCowen C."/>
            <person name="Montmayeur A."/>
            <person name="Murphy C."/>
            <person name="Neiman D."/>
            <person name="Pearson M."/>
            <person name="Priest M."/>
            <person name="Roberts A."/>
            <person name="Saif S."/>
            <person name="Shea T."/>
            <person name="Sisk P."/>
            <person name="Stolte C."/>
            <person name="Sykes S."/>
            <person name="Wortman J."/>
            <person name="Nusbaum C."/>
            <person name="Birren B."/>
        </authorList>
    </citation>
    <scope>NUCLEOTIDE SEQUENCE [LARGE SCALE GENOMIC DNA]</scope>
    <source>
        <strain evidence="12">ATCC 50505</strain>
    </source>
</reference>
<dbReference type="GeneID" id="19882608"/>
<evidence type="ECO:0000256" key="9">
    <source>
        <dbReference type="ARBA" id="ARBA00047469"/>
    </source>
</evidence>
<dbReference type="VEuPathDB" id="MicrosporidiaDB:VICG_01898"/>
<accession>L2GKV4</accession>
<protein>
    <recommendedName>
        <fullName evidence="2">leucine--tRNA ligase</fullName>
        <ecNumber evidence="2">6.1.1.4</ecNumber>
    </recommendedName>
    <alternativeName>
        <fullName evidence="8">Leucyl-tRNA synthetase</fullName>
    </alternativeName>
</protein>
<dbReference type="RefSeq" id="XP_007605343.1">
    <property type="nucleotide sequence ID" value="XM_007605281.1"/>
</dbReference>
<dbReference type="InterPro" id="IPR001412">
    <property type="entry name" value="aa-tRNA-synth_I_CS"/>
</dbReference>
<evidence type="ECO:0000256" key="6">
    <source>
        <dbReference type="ARBA" id="ARBA00022917"/>
    </source>
</evidence>
<dbReference type="InterPro" id="IPR014729">
    <property type="entry name" value="Rossmann-like_a/b/a_fold"/>
</dbReference>
<keyword evidence="4" id="KW-0547">Nucleotide-binding</keyword>
<evidence type="ECO:0000313" key="11">
    <source>
        <dbReference type="EMBL" id="ELA41105.1"/>
    </source>
</evidence>
<dbReference type="SUPFAM" id="SSF52374">
    <property type="entry name" value="Nucleotidylyl transferase"/>
    <property type="match status" value="1"/>
</dbReference>
<evidence type="ECO:0000256" key="3">
    <source>
        <dbReference type="ARBA" id="ARBA00022598"/>
    </source>
</evidence>
<feature type="domain" description="Aminoacyl-tRNA synthetase class Ia" evidence="10">
    <location>
        <begin position="17"/>
        <end position="186"/>
    </location>
</feature>
<keyword evidence="12" id="KW-1185">Reference proteome</keyword>
<dbReference type="GO" id="GO:0006429">
    <property type="term" value="P:leucyl-tRNA aminoacylation"/>
    <property type="evidence" value="ECO:0007669"/>
    <property type="project" value="InterPro"/>
</dbReference>
<dbReference type="EMBL" id="JH370150">
    <property type="protein sequence ID" value="ELA41105.1"/>
    <property type="molecule type" value="Genomic_DNA"/>
</dbReference>
<dbReference type="GO" id="GO:0004823">
    <property type="term" value="F:leucine-tRNA ligase activity"/>
    <property type="evidence" value="ECO:0007669"/>
    <property type="project" value="UniProtKB-EC"/>
</dbReference>
<evidence type="ECO:0000259" key="10">
    <source>
        <dbReference type="Pfam" id="PF00133"/>
    </source>
</evidence>
<name>L2GKV4_VITCO</name>
<gene>
    <name evidence="11" type="ORF">VICG_01898</name>
</gene>
<dbReference type="OrthoDB" id="10249672at2759"/>
<keyword evidence="6" id="KW-0648">Protein biosynthesis</keyword>
<dbReference type="EC" id="6.1.1.4" evidence="2"/>
<keyword evidence="7" id="KW-0030">Aminoacyl-tRNA synthetase</keyword>
<dbReference type="PANTHER" id="PTHR45794:SF1">
    <property type="entry name" value="LEUCINE--TRNA LIGASE, CYTOPLASMIC"/>
    <property type="match status" value="1"/>
</dbReference>
<comment type="catalytic activity">
    <reaction evidence="9">
        <text>tRNA(Leu) + L-leucine + ATP = L-leucyl-tRNA(Leu) + AMP + diphosphate</text>
        <dbReference type="Rhea" id="RHEA:11688"/>
        <dbReference type="Rhea" id="RHEA-COMP:9613"/>
        <dbReference type="Rhea" id="RHEA-COMP:9622"/>
        <dbReference type="ChEBI" id="CHEBI:30616"/>
        <dbReference type="ChEBI" id="CHEBI:33019"/>
        <dbReference type="ChEBI" id="CHEBI:57427"/>
        <dbReference type="ChEBI" id="CHEBI:78442"/>
        <dbReference type="ChEBI" id="CHEBI:78494"/>
        <dbReference type="ChEBI" id="CHEBI:456215"/>
        <dbReference type="EC" id="6.1.1.4"/>
    </reaction>
</comment>
<sequence length="357" mass="41411">MSTNNTGKLEYLNSIEDFEPATVDVDHSKKSHLVTFPYPYMNGKLHLGHLFTLSKADFVSYFKKQQGYNALFPFGFHCTGMPISASAYKLKEELAGRPVDVSVVGMLRGLGFSDVEPFTDPIHWVRTFPGYAIESLKKFHANIDWRRTFITTDINPYYDSFVRYQFNKLRSLGLLNFGKRYSIYCPIDNQPCLDHDRRKGEGIKPEGIVLRKIEVENKLIFLIRCKSIEPIEKVVFFKNRKIVHFKIGETGYLIEEDLFQNLKFQVDGVKIIKELCISDLKMKKLRIELIEKEIPGKVVVISFQCPGSADECGEYKRIVDVKNERINIGRNRKFCQSLCARRYCYKQVRSKMRCFAS</sequence>
<dbReference type="Pfam" id="PF00133">
    <property type="entry name" value="tRNA-synt_1"/>
    <property type="match status" value="1"/>
</dbReference>
<evidence type="ECO:0000256" key="1">
    <source>
        <dbReference type="ARBA" id="ARBA00005594"/>
    </source>
</evidence>
<keyword evidence="3" id="KW-0436">Ligase</keyword>
<organism evidence="11 12">
    <name type="scientific">Vittaforma corneae (strain ATCC 50505)</name>
    <name type="common">Microsporidian parasite</name>
    <name type="synonym">Nosema corneum</name>
    <dbReference type="NCBI Taxonomy" id="993615"/>
    <lineage>
        <taxon>Eukaryota</taxon>
        <taxon>Fungi</taxon>
        <taxon>Fungi incertae sedis</taxon>
        <taxon>Microsporidia</taxon>
        <taxon>Nosematidae</taxon>
        <taxon>Vittaforma</taxon>
    </lineage>
</organism>
<evidence type="ECO:0000256" key="7">
    <source>
        <dbReference type="ARBA" id="ARBA00023146"/>
    </source>
</evidence>
<evidence type="ECO:0000256" key="2">
    <source>
        <dbReference type="ARBA" id="ARBA00013164"/>
    </source>
</evidence>
<dbReference type="Gene3D" id="3.40.50.620">
    <property type="entry name" value="HUPs"/>
    <property type="match status" value="1"/>
</dbReference>
<dbReference type="InParanoid" id="L2GKV4"/>
<comment type="similarity">
    <text evidence="1">Belongs to the class-I aminoacyl-tRNA synthetase family.</text>
</comment>